<accession>A0A3P8ICS6</accession>
<dbReference type="EMBL" id="UZAL01030831">
    <property type="protein sequence ID" value="VDP55763.1"/>
    <property type="molecule type" value="Genomic_DNA"/>
</dbReference>
<keyword evidence="3" id="KW-1185">Reference proteome</keyword>
<gene>
    <name evidence="2" type="ORF">SMTD_LOCUS10738</name>
</gene>
<proteinExistence type="predicted"/>
<sequence length="49" mass="5557">MFHTSSVYTIIVTSTILISNTSTITQVLTIIDNLKNSRQIFNTFMAYIT</sequence>
<keyword evidence="1" id="KW-0472">Membrane</keyword>
<evidence type="ECO:0000313" key="3">
    <source>
        <dbReference type="Proteomes" id="UP000269396"/>
    </source>
</evidence>
<feature type="transmembrane region" description="Helical" evidence="1">
    <location>
        <begin position="6"/>
        <end position="31"/>
    </location>
</feature>
<evidence type="ECO:0000256" key="1">
    <source>
        <dbReference type="SAM" id="Phobius"/>
    </source>
</evidence>
<reference evidence="2 3" key="1">
    <citation type="submission" date="2018-11" db="EMBL/GenBank/DDBJ databases">
        <authorList>
            <consortium name="Pathogen Informatics"/>
        </authorList>
    </citation>
    <scope>NUCLEOTIDE SEQUENCE [LARGE SCALE GENOMIC DNA]</scope>
    <source>
        <strain>Denwood</strain>
        <strain evidence="3">Zambia</strain>
    </source>
</reference>
<evidence type="ECO:0000313" key="2">
    <source>
        <dbReference type="EMBL" id="VDP55763.1"/>
    </source>
</evidence>
<name>A0A3P8ICS6_9TREM</name>
<organism evidence="2 3">
    <name type="scientific">Schistosoma mattheei</name>
    <dbReference type="NCBI Taxonomy" id="31246"/>
    <lineage>
        <taxon>Eukaryota</taxon>
        <taxon>Metazoa</taxon>
        <taxon>Spiralia</taxon>
        <taxon>Lophotrochozoa</taxon>
        <taxon>Platyhelminthes</taxon>
        <taxon>Trematoda</taxon>
        <taxon>Digenea</taxon>
        <taxon>Strigeidida</taxon>
        <taxon>Schistosomatoidea</taxon>
        <taxon>Schistosomatidae</taxon>
        <taxon>Schistosoma</taxon>
    </lineage>
</organism>
<keyword evidence="1" id="KW-0812">Transmembrane</keyword>
<protein>
    <submittedName>
        <fullName evidence="2">Uncharacterized protein</fullName>
    </submittedName>
</protein>
<dbReference type="AlphaFoldDB" id="A0A3P8ICS6"/>
<keyword evidence="1" id="KW-1133">Transmembrane helix</keyword>
<dbReference type="Proteomes" id="UP000269396">
    <property type="component" value="Unassembled WGS sequence"/>
</dbReference>